<organism evidence="2 3">
    <name type="scientific">Pseudoduganella armeniaca</name>
    <dbReference type="NCBI Taxonomy" id="2072590"/>
    <lineage>
        <taxon>Bacteria</taxon>
        <taxon>Pseudomonadati</taxon>
        <taxon>Pseudomonadota</taxon>
        <taxon>Betaproteobacteria</taxon>
        <taxon>Burkholderiales</taxon>
        <taxon>Oxalobacteraceae</taxon>
        <taxon>Telluria group</taxon>
        <taxon>Pseudoduganella</taxon>
    </lineage>
</organism>
<reference evidence="2 3" key="1">
    <citation type="submission" date="2018-03" db="EMBL/GenBank/DDBJ databases">
        <title>Massilia armeniaca sp. nov., isolated from desert soil.</title>
        <authorList>
            <person name="Huang H."/>
            <person name="Ren M."/>
        </authorList>
    </citation>
    <scope>NUCLEOTIDE SEQUENCE [LARGE SCALE GENOMIC DNA]</scope>
    <source>
        <strain evidence="2 3">ZMN-3</strain>
    </source>
</reference>
<gene>
    <name evidence="2" type="ORF">C9I28_20630</name>
</gene>
<evidence type="ECO:0000313" key="3">
    <source>
        <dbReference type="Proteomes" id="UP000240505"/>
    </source>
</evidence>
<feature type="chain" id="PRO_5015354039" description="Outer membrane protein assembly factor BamE" evidence="1">
    <location>
        <begin position="30"/>
        <end position="133"/>
    </location>
</feature>
<dbReference type="RefSeq" id="WP_107143109.1">
    <property type="nucleotide sequence ID" value="NZ_CP028324.1"/>
</dbReference>
<evidence type="ECO:0008006" key="4">
    <source>
        <dbReference type="Google" id="ProtNLM"/>
    </source>
</evidence>
<evidence type="ECO:0000313" key="2">
    <source>
        <dbReference type="EMBL" id="AVR97769.1"/>
    </source>
</evidence>
<dbReference type="OrthoDB" id="8703307at2"/>
<evidence type="ECO:0000256" key="1">
    <source>
        <dbReference type="SAM" id="SignalP"/>
    </source>
</evidence>
<dbReference type="EMBL" id="CP028324">
    <property type="protein sequence ID" value="AVR97769.1"/>
    <property type="molecule type" value="Genomic_DNA"/>
</dbReference>
<keyword evidence="3" id="KW-1185">Reference proteome</keyword>
<accession>A0A2R4CDS0</accession>
<dbReference type="KEGG" id="masz:C9I28_20630"/>
<proteinExistence type="predicted"/>
<name>A0A2R4CDS0_9BURK</name>
<dbReference type="Proteomes" id="UP000240505">
    <property type="component" value="Chromosome"/>
</dbReference>
<dbReference type="AlphaFoldDB" id="A0A2R4CDS0"/>
<protein>
    <recommendedName>
        <fullName evidence="4">Outer membrane protein assembly factor BamE</fullName>
    </recommendedName>
</protein>
<feature type="signal peptide" evidence="1">
    <location>
        <begin position="1"/>
        <end position="29"/>
    </location>
</feature>
<keyword evidence="1" id="KW-0732">Signal</keyword>
<sequence length="133" mass="14025">MRRPSLARWPGRLLLASAMGLGLAGCASAPALTEAQSRQALTAGVSTKADVAQVLGSAKVNAFDSGYEVWTYRYKAGLPVFAGFLPVVGTLATLADATTRERELAILFDPSGVVRKYTLREAPSSAERLVGAR</sequence>
<dbReference type="PROSITE" id="PS51257">
    <property type="entry name" value="PROKAR_LIPOPROTEIN"/>
    <property type="match status" value="1"/>
</dbReference>